<keyword evidence="4" id="KW-1185">Reference proteome</keyword>
<keyword evidence="2" id="KW-0472">Membrane</keyword>
<evidence type="ECO:0000313" key="4">
    <source>
        <dbReference type="Proteomes" id="UP001597119"/>
    </source>
</evidence>
<evidence type="ECO:0000313" key="3">
    <source>
        <dbReference type="EMBL" id="MFD1586942.1"/>
    </source>
</evidence>
<dbReference type="EMBL" id="JBHUDJ010000003">
    <property type="protein sequence ID" value="MFD1586942.1"/>
    <property type="molecule type" value="Genomic_DNA"/>
</dbReference>
<accession>A0ABD6CAH6</accession>
<organism evidence="3 4">
    <name type="scientific">Halorientalis brevis</name>
    <dbReference type="NCBI Taxonomy" id="1126241"/>
    <lineage>
        <taxon>Archaea</taxon>
        <taxon>Methanobacteriati</taxon>
        <taxon>Methanobacteriota</taxon>
        <taxon>Stenosarchaea group</taxon>
        <taxon>Halobacteria</taxon>
        <taxon>Halobacteriales</taxon>
        <taxon>Haloarculaceae</taxon>
        <taxon>Halorientalis</taxon>
    </lineage>
</organism>
<comment type="caution">
    <text evidence="3">The sequence shown here is derived from an EMBL/GenBank/DDBJ whole genome shotgun (WGS) entry which is preliminary data.</text>
</comment>
<evidence type="ECO:0008006" key="5">
    <source>
        <dbReference type="Google" id="ProtNLM"/>
    </source>
</evidence>
<feature type="transmembrane region" description="Helical" evidence="2">
    <location>
        <begin position="14"/>
        <end position="34"/>
    </location>
</feature>
<evidence type="ECO:0000256" key="1">
    <source>
        <dbReference type="SAM" id="MobiDB-lite"/>
    </source>
</evidence>
<feature type="region of interest" description="Disordered" evidence="1">
    <location>
        <begin position="89"/>
        <end position="110"/>
    </location>
</feature>
<dbReference type="InterPro" id="IPR055709">
    <property type="entry name" value="DUF7285"/>
</dbReference>
<reference evidence="3 4" key="1">
    <citation type="journal article" date="2019" name="Int. J. Syst. Evol. Microbiol.">
        <title>The Global Catalogue of Microorganisms (GCM) 10K type strain sequencing project: providing services to taxonomists for standard genome sequencing and annotation.</title>
        <authorList>
            <consortium name="The Broad Institute Genomics Platform"/>
            <consortium name="The Broad Institute Genome Sequencing Center for Infectious Disease"/>
            <person name="Wu L."/>
            <person name="Ma J."/>
        </authorList>
    </citation>
    <scope>NUCLEOTIDE SEQUENCE [LARGE SCALE GENOMIC DNA]</scope>
    <source>
        <strain evidence="3 4">CGMCC 1.12125</strain>
    </source>
</reference>
<name>A0ABD6CAH6_9EURY</name>
<keyword evidence="2" id="KW-0812">Transmembrane</keyword>
<dbReference type="Proteomes" id="UP001597119">
    <property type="component" value="Unassembled WGS sequence"/>
</dbReference>
<dbReference type="RefSeq" id="WP_247375706.1">
    <property type="nucleotide sequence ID" value="NZ_JALLGV010000001.1"/>
</dbReference>
<gene>
    <name evidence="3" type="ORF">ACFR9U_08100</name>
</gene>
<sequence>MSHSSERRAQVEPLAAIVAVFAVGAGLTIYAGVLDDELPGQDRQHVAGPTADRLTAAIQHGGVVEPGRLSRRSTAAPDGYTLNATVSTATSRWHAGPTPPARAQTAREQVSVRVAPGRVRPGRLTVRVWR</sequence>
<evidence type="ECO:0000256" key="2">
    <source>
        <dbReference type="SAM" id="Phobius"/>
    </source>
</evidence>
<dbReference type="Pfam" id="PF23956">
    <property type="entry name" value="DUF7285"/>
    <property type="match status" value="1"/>
</dbReference>
<proteinExistence type="predicted"/>
<protein>
    <recommendedName>
        <fullName evidence="5">Archaeal Type IV pilin N-terminal domain-containing protein</fullName>
    </recommendedName>
</protein>
<dbReference type="AlphaFoldDB" id="A0ABD6CAH6"/>
<keyword evidence="2" id="KW-1133">Transmembrane helix</keyword>